<evidence type="ECO:0000256" key="6">
    <source>
        <dbReference type="ARBA" id="ARBA00021582"/>
    </source>
</evidence>
<dbReference type="EC" id="1.1.1.399" evidence="4"/>
<dbReference type="PANTHER" id="PTHR43761:SF1">
    <property type="entry name" value="D-ISOMER SPECIFIC 2-HYDROXYACID DEHYDROGENASE CATALYTIC DOMAIN-CONTAINING PROTEIN-RELATED"/>
    <property type="match status" value="1"/>
</dbReference>
<dbReference type="GO" id="GO:0006564">
    <property type="term" value="P:L-serine biosynthetic process"/>
    <property type="evidence" value="ECO:0007669"/>
    <property type="project" value="UniProtKB-ARBA"/>
</dbReference>
<evidence type="ECO:0000313" key="15">
    <source>
        <dbReference type="Proteomes" id="UP001178148"/>
    </source>
</evidence>
<dbReference type="InterPro" id="IPR054480">
    <property type="entry name" value="AHAS_small-like_ACT"/>
</dbReference>
<comment type="function">
    <text evidence="1">Catalyzes the reversible oxidation of 3-phospho-D-glycerate to 3-phosphonooxypyruvate, the first step of the phosphorylated L-serine biosynthesis pathway. Also catalyzes the reversible oxidation of 2-hydroxyglutarate to 2-oxoglutarate.</text>
</comment>
<evidence type="ECO:0000256" key="9">
    <source>
        <dbReference type="ARBA" id="ARBA00030455"/>
    </source>
</evidence>
<evidence type="ECO:0000259" key="13">
    <source>
        <dbReference type="PROSITE" id="PS51671"/>
    </source>
</evidence>
<dbReference type="SUPFAM" id="SSF52283">
    <property type="entry name" value="Formate/glycerate dehydrogenase catalytic domain-like"/>
    <property type="match status" value="1"/>
</dbReference>
<evidence type="ECO:0000256" key="8">
    <source>
        <dbReference type="ARBA" id="ARBA00023027"/>
    </source>
</evidence>
<accession>A0AA90SWT6</accession>
<evidence type="ECO:0000256" key="4">
    <source>
        <dbReference type="ARBA" id="ARBA00013001"/>
    </source>
</evidence>
<sequence>MPSTSLDKSKIPFLLLEGIHPSAVETLEVFGYTNIDYVSNAISKDELKDRIATMRFLGIRSRTQINDEILDAAKKLVAIGCFCIGTNQVDLQAATRRGIPVFNAPYSNTRSVAELVLAEAIMLLRGIPNKNSMCHKGKWKKLSSNSYEIRGKKLGIIGYGNIGSQLSILAESMGMKVFFYDISTRLSMGNATQIYNLNDLLEISDIISLHVPETTSTQWMIGQEQIDLMKDNAVLINASRGTVVDIHALADALHKGKLLGAAIDVFPEEPQSNNEEFVCALQGLQNVILTPHVGGSTQEAQQNIGREVAEKLSVYSDNGTTLSSTNFPEVALPDLLGKHRLLHIHRNMPGVISDINQVFSENDINISRQYLQTNDLVGYVAIDVESTNSDLALEKLRKVDGTLRCRILY</sequence>
<keyword evidence="15" id="KW-1185">Reference proteome</keyword>
<dbReference type="Pfam" id="PF22629">
    <property type="entry name" value="ACT_AHAS_ss"/>
    <property type="match status" value="1"/>
</dbReference>
<evidence type="ECO:0000256" key="12">
    <source>
        <dbReference type="RuleBase" id="RU003719"/>
    </source>
</evidence>
<dbReference type="InterPro" id="IPR029753">
    <property type="entry name" value="D-isomer_DH_CS"/>
</dbReference>
<dbReference type="GO" id="GO:0051287">
    <property type="term" value="F:NAD binding"/>
    <property type="evidence" value="ECO:0007669"/>
    <property type="project" value="InterPro"/>
</dbReference>
<evidence type="ECO:0000256" key="5">
    <source>
        <dbReference type="ARBA" id="ARBA00013143"/>
    </source>
</evidence>
<evidence type="ECO:0000313" key="14">
    <source>
        <dbReference type="EMBL" id="MDP0587998.1"/>
    </source>
</evidence>
<gene>
    <name evidence="14" type="primary">serA</name>
    <name evidence="14" type="ORF">QS748_01845</name>
</gene>
<dbReference type="InterPro" id="IPR002912">
    <property type="entry name" value="ACT_dom"/>
</dbReference>
<name>A0AA90SWT6_9GAMM</name>
<dbReference type="NCBIfam" id="NF008759">
    <property type="entry name" value="PRK11790.1"/>
    <property type="match status" value="1"/>
</dbReference>
<organism evidence="14 15">
    <name type="scientific">Candidatus Endonucleibacter bathymodioli</name>
    <dbReference type="NCBI Taxonomy" id="539814"/>
    <lineage>
        <taxon>Bacteria</taxon>
        <taxon>Pseudomonadati</taxon>
        <taxon>Pseudomonadota</taxon>
        <taxon>Gammaproteobacteria</taxon>
        <taxon>Oceanospirillales</taxon>
        <taxon>Endozoicomonadaceae</taxon>
        <taxon>Candidatus Endonucleibacter</taxon>
    </lineage>
</organism>
<keyword evidence="8" id="KW-0520">NAD</keyword>
<evidence type="ECO:0000256" key="10">
    <source>
        <dbReference type="ARBA" id="ARBA00048126"/>
    </source>
</evidence>
<dbReference type="Pfam" id="PF02826">
    <property type="entry name" value="2-Hacid_dh_C"/>
    <property type="match status" value="1"/>
</dbReference>
<protein>
    <recommendedName>
        <fullName evidence="6">D-3-phosphoglycerate dehydrogenase</fullName>
        <ecNumber evidence="4">1.1.1.399</ecNumber>
        <ecNumber evidence="5">1.1.1.95</ecNumber>
    </recommendedName>
    <alternativeName>
        <fullName evidence="9">2-oxoglutarate reductase</fullName>
    </alternativeName>
</protein>
<dbReference type="Gene3D" id="3.40.50.720">
    <property type="entry name" value="NAD(P)-binding Rossmann-like Domain"/>
    <property type="match status" value="2"/>
</dbReference>
<reference evidence="14 15" key="1">
    <citation type="journal article" date="2023" name="bioRxiv">
        <title>An intranuclear bacterial parasite of deep-sea mussels expresses apoptosis inhibitors acquired from its host.</title>
        <authorList>
            <person name="Gonzalez Porras M.A."/>
            <person name="Assie A."/>
            <person name="Tietjen M."/>
            <person name="Violette M."/>
            <person name="Kleiner M."/>
            <person name="Gruber-Vodicka H."/>
            <person name="Dubilier N."/>
            <person name="Leisch N."/>
        </authorList>
    </citation>
    <scope>NUCLEOTIDE SEQUENCE [LARGE SCALE GENOMIC DNA]</scope>
    <source>
        <strain evidence="14">IAP13</strain>
    </source>
</reference>
<dbReference type="GO" id="GO:0047545">
    <property type="term" value="F:(S)-2-hydroxyglutarate dehydrogenase activity"/>
    <property type="evidence" value="ECO:0007669"/>
    <property type="project" value="UniProtKB-ARBA"/>
</dbReference>
<dbReference type="PROSITE" id="PS00671">
    <property type="entry name" value="D_2_HYDROXYACID_DH_3"/>
    <property type="match status" value="1"/>
</dbReference>
<evidence type="ECO:0000256" key="3">
    <source>
        <dbReference type="ARBA" id="ARBA00005854"/>
    </source>
</evidence>
<dbReference type="InterPro" id="IPR045865">
    <property type="entry name" value="ACT-like_dom_sf"/>
</dbReference>
<evidence type="ECO:0000256" key="2">
    <source>
        <dbReference type="ARBA" id="ARBA00005216"/>
    </source>
</evidence>
<dbReference type="FunFam" id="3.40.50.720:FF:000041">
    <property type="entry name" value="D-3-phosphoglycerate dehydrogenase"/>
    <property type="match status" value="1"/>
</dbReference>
<dbReference type="SUPFAM" id="SSF55021">
    <property type="entry name" value="ACT-like"/>
    <property type="match status" value="1"/>
</dbReference>
<evidence type="ECO:0000256" key="7">
    <source>
        <dbReference type="ARBA" id="ARBA00023002"/>
    </source>
</evidence>
<dbReference type="InterPro" id="IPR029752">
    <property type="entry name" value="D-isomer_DH_CS1"/>
</dbReference>
<dbReference type="InterPro" id="IPR006140">
    <property type="entry name" value="D-isomer_DH_NAD-bd"/>
</dbReference>
<dbReference type="InterPro" id="IPR006139">
    <property type="entry name" value="D-isomer_2_OHA_DH_cat_dom"/>
</dbReference>
<dbReference type="SUPFAM" id="SSF51735">
    <property type="entry name" value="NAD(P)-binding Rossmann-fold domains"/>
    <property type="match status" value="1"/>
</dbReference>
<dbReference type="CDD" id="cd04901">
    <property type="entry name" value="ACT_3PGDH"/>
    <property type="match status" value="1"/>
</dbReference>
<dbReference type="GO" id="GO:0004617">
    <property type="term" value="F:phosphoglycerate dehydrogenase activity"/>
    <property type="evidence" value="ECO:0007669"/>
    <property type="project" value="UniProtKB-EC"/>
</dbReference>
<dbReference type="Proteomes" id="UP001178148">
    <property type="component" value="Unassembled WGS sequence"/>
</dbReference>
<comment type="caution">
    <text evidence="14">The sequence shown here is derived from an EMBL/GenBank/DDBJ whole genome shotgun (WGS) entry which is preliminary data.</text>
</comment>
<dbReference type="CDD" id="cd12176">
    <property type="entry name" value="PGDH_3"/>
    <property type="match status" value="1"/>
</dbReference>
<dbReference type="InterPro" id="IPR036291">
    <property type="entry name" value="NAD(P)-bd_dom_sf"/>
</dbReference>
<keyword evidence="7 12" id="KW-0560">Oxidoreductase</keyword>
<dbReference type="PROSITE" id="PS51671">
    <property type="entry name" value="ACT"/>
    <property type="match status" value="1"/>
</dbReference>
<evidence type="ECO:0000256" key="1">
    <source>
        <dbReference type="ARBA" id="ARBA00003800"/>
    </source>
</evidence>
<comment type="similarity">
    <text evidence="3 12">Belongs to the D-isomer specific 2-hydroxyacid dehydrogenase family.</text>
</comment>
<dbReference type="PROSITE" id="PS00670">
    <property type="entry name" value="D_2_HYDROXYACID_DH_2"/>
    <property type="match status" value="1"/>
</dbReference>
<comment type="pathway">
    <text evidence="2">Amino-acid biosynthesis; L-serine biosynthesis; L-serine from 3-phospho-D-glycerate: step 1/3.</text>
</comment>
<proteinExistence type="inferred from homology"/>
<comment type="catalytic activity">
    <reaction evidence="11">
        <text>(2R)-3-phosphoglycerate + NAD(+) = 3-phosphooxypyruvate + NADH + H(+)</text>
        <dbReference type="Rhea" id="RHEA:12641"/>
        <dbReference type="ChEBI" id="CHEBI:15378"/>
        <dbReference type="ChEBI" id="CHEBI:18110"/>
        <dbReference type="ChEBI" id="CHEBI:57540"/>
        <dbReference type="ChEBI" id="CHEBI:57945"/>
        <dbReference type="ChEBI" id="CHEBI:58272"/>
        <dbReference type="EC" id="1.1.1.95"/>
    </reaction>
</comment>
<dbReference type="AlphaFoldDB" id="A0AA90SWT6"/>
<dbReference type="EC" id="1.1.1.95" evidence="5"/>
<evidence type="ECO:0000256" key="11">
    <source>
        <dbReference type="ARBA" id="ARBA00048731"/>
    </source>
</evidence>
<dbReference type="EMBL" id="JASXSV010000002">
    <property type="protein sequence ID" value="MDP0587998.1"/>
    <property type="molecule type" value="Genomic_DNA"/>
</dbReference>
<dbReference type="InterPro" id="IPR050418">
    <property type="entry name" value="D-iso_2-hydroxyacid_DH_PdxB"/>
</dbReference>
<dbReference type="Gene3D" id="3.30.70.260">
    <property type="match status" value="1"/>
</dbReference>
<dbReference type="PANTHER" id="PTHR43761">
    <property type="entry name" value="D-ISOMER SPECIFIC 2-HYDROXYACID DEHYDROGENASE FAMILY PROTEIN (AFU_ORTHOLOGUE AFUA_1G13630)"/>
    <property type="match status" value="1"/>
</dbReference>
<feature type="domain" description="ACT" evidence="13">
    <location>
        <begin position="340"/>
        <end position="409"/>
    </location>
</feature>
<dbReference type="Pfam" id="PF00389">
    <property type="entry name" value="2-Hacid_dh"/>
    <property type="match status" value="1"/>
</dbReference>
<dbReference type="PROSITE" id="PS00065">
    <property type="entry name" value="D_2_HYDROXYACID_DH_1"/>
    <property type="match status" value="1"/>
</dbReference>
<comment type="catalytic activity">
    <reaction evidence="10">
        <text>(R)-2-hydroxyglutarate + NAD(+) = 2-oxoglutarate + NADH + H(+)</text>
        <dbReference type="Rhea" id="RHEA:49612"/>
        <dbReference type="ChEBI" id="CHEBI:15378"/>
        <dbReference type="ChEBI" id="CHEBI:15801"/>
        <dbReference type="ChEBI" id="CHEBI:16810"/>
        <dbReference type="ChEBI" id="CHEBI:57540"/>
        <dbReference type="ChEBI" id="CHEBI:57945"/>
        <dbReference type="EC" id="1.1.1.399"/>
    </reaction>
</comment>